<dbReference type="InterPro" id="IPR011990">
    <property type="entry name" value="TPR-like_helical_dom_sf"/>
</dbReference>
<dbReference type="EMBL" id="FOXB01000034">
    <property type="protein sequence ID" value="SFP70851.1"/>
    <property type="molecule type" value="Genomic_DNA"/>
</dbReference>
<organism evidence="4 5">
    <name type="scientific">Hydrogenimonas thermophila</name>
    <dbReference type="NCBI Taxonomy" id="223786"/>
    <lineage>
        <taxon>Bacteria</taxon>
        <taxon>Pseudomonadati</taxon>
        <taxon>Campylobacterota</taxon>
        <taxon>Epsilonproteobacteria</taxon>
        <taxon>Campylobacterales</taxon>
        <taxon>Hydrogenimonadaceae</taxon>
        <taxon>Hydrogenimonas</taxon>
    </lineage>
</organism>
<protein>
    <submittedName>
        <fullName evidence="4">TolA-binding protein</fullName>
    </submittedName>
</protein>
<dbReference type="OrthoDB" id="5338882at2"/>
<feature type="chain" id="PRO_5011493536" evidence="3">
    <location>
        <begin position="18"/>
        <end position="295"/>
    </location>
</feature>
<feature type="repeat" description="TPR" evidence="1">
    <location>
        <begin position="211"/>
        <end position="244"/>
    </location>
</feature>
<keyword evidence="3" id="KW-0732">Signal</keyword>
<keyword evidence="1" id="KW-0802">TPR repeat</keyword>
<name>A0A1I5SJM7_9BACT</name>
<evidence type="ECO:0000313" key="4">
    <source>
        <dbReference type="EMBL" id="SFP70851.1"/>
    </source>
</evidence>
<dbReference type="RefSeq" id="WP_092913427.1">
    <property type="nucleotide sequence ID" value="NZ_FOXB01000034.1"/>
</dbReference>
<dbReference type="Proteomes" id="UP000199227">
    <property type="component" value="Unassembled WGS sequence"/>
</dbReference>
<dbReference type="Pfam" id="PF13432">
    <property type="entry name" value="TPR_16"/>
    <property type="match status" value="1"/>
</dbReference>
<reference evidence="4 5" key="1">
    <citation type="submission" date="2016-10" db="EMBL/GenBank/DDBJ databases">
        <authorList>
            <person name="de Groot N.N."/>
        </authorList>
    </citation>
    <scope>NUCLEOTIDE SEQUENCE [LARGE SCALE GENOMIC DNA]</scope>
    <source>
        <strain evidence="4 5">EP1-55-1</strain>
    </source>
</reference>
<evidence type="ECO:0000256" key="2">
    <source>
        <dbReference type="SAM" id="Coils"/>
    </source>
</evidence>
<accession>A0A1I5SJM7</accession>
<dbReference type="InterPro" id="IPR019734">
    <property type="entry name" value="TPR_rpt"/>
</dbReference>
<evidence type="ECO:0000313" key="5">
    <source>
        <dbReference type="Proteomes" id="UP000199227"/>
    </source>
</evidence>
<keyword evidence="5" id="KW-1185">Reference proteome</keyword>
<feature type="signal peptide" evidence="3">
    <location>
        <begin position="1"/>
        <end position="17"/>
    </location>
</feature>
<evidence type="ECO:0000256" key="3">
    <source>
        <dbReference type="SAM" id="SignalP"/>
    </source>
</evidence>
<sequence length="295" mass="33615">MSKTVFLLSVSILSAFASMQEPSAFGAGDLDAPNPYGLSSTEKHIVKNQKDIKRLQNILMKQQSVSEENRERLDGIQSILETLNKQVRSIENRLNRVSDVNKSISSLNKRVDALEQTQSENFEKIRTVLKELSSMLDSINEKYVDKEQFAALEKSFLAFKSSYEKFVKKGDLSGKPNSQVYKEAKKKFAKKQYSEAAINFEHLIKNHYKPAASNYYLGEIAYRQGRYKDAVAYYKQSASLYDKSSYMPTLLLHTAISLGRLGKKREAKTFYETLIDLYPNSKSASVARKNLKKLK</sequence>
<evidence type="ECO:0000256" key="1">
    <source>
        <dbReference type="PROSITE-ProRule" id="PRU00339"/>
    </source>
</evidence>
<proteinExistence type="predicted"/>
<dbReference type="Gene3D" id="1.25.40.10">
    <property type="entry name" value="Tetratricopeptide repeat domain"/>
    <property type="match status" value="1"/>
</dbReference>
<dbReference type="SUPFAM" id="SSF48452">
    <property type="entry name" value="TPR-like"/>
    <property type="match status" value="1"/>
</dbReference>
<dbReference type="PROSITE" id="PS50005">
    <property type="entry name" value="TPR"/>
    <property type="match status" value="1"/>
</dbReference>
<dbReference type="Pfam" id="PF13174">
    <property type="entry name" value="TPR_6"/>
    <property type="match status" value="1"/>
</dbReference>
<dbReference type="AlphaFoldDB" id="A0A1I5SJM7"/>
<gene>
    <name evidence="4" type="ORF">SAMN05216234_13423</name>
</gene>
<dbReference type="SMART" id="SM00028">
    <property type="entry name" value="TPR"/>
    <property type="match status" value="2"/>
</dbReference>
<dbReference type="STRING" id="223786.SAMN05216234_13423"/>
<feature type="coiled-coil region" evidence="2">
    <location>
        <begin position="73"/>
        <end position="117"/>
    </location>
</feature>
<keyword evidence="2" id="KW-0175">Coiled coil</keyword>